<dbReference type="AlphaFoldDB" id="A0A919CXW3"/>
<organism evidence="4 5">
    <name type="scientific">Streptomyces naganishii JCM 4654</name>
    <dbReference type="NCBI Taxonomy" id="1306179"/>
    <lineage>
        <taxon>Bacteria</taxon>
        <taxon>Bacillati</taxon>
        <taxon>Actinomycetota</taxon>
        <taxon>Actinomycetes</taxon>
        <taxon>Kitasatosporales</taxon>
        <taxon>Streptomycetaceae</taxon>
        <taxon>Streptomyces</taxon>
    </lineage>
</organism>
<accession>A0A919CXW3</accession>
<dbReference type="PANTHER" id="PTHR31157">
    <property type="entry name" value="SCP DOMAIN-CONTAINING PROTEIN"/>
    <property type="match status" value="1"/>
</dbReference>
<evidence type="ECO:0000256" key="2">
    <source>
        <dbReference type="SAM" id="Phobius"/>
    </source>
</evidence>
<feature type="region of interest" description="Disordered" evidence="1">
    <location>
        <begin position="81"/>
        <end position="107"/>
    </location>
</feature>
<evidence type="ECO:0000313" key="4">
    <source>
        <dbReference type="EMBL" id="GHD95028.1"/>
    </source>
</evidence>
<evidence type="ECO:0000256" key="1">
    <source>
        <dbReference type="SAM" id="MobiDB-lite"/>
    </source>
</evidence>
<dbReference type="PANTHER" id="PTHR31157:SF1">
    <property type="entry name" value="SCP DOMAIN-CONTAINING PROTEIN"/>
    <property type="match status" value="1"/>
</dbReference>
<feature type="domain" description="SCP" evidence="3">
    <location>
        <begin position="267"/>
        <end position="381"/>
    </location>
</feature>
<feature type="region of interest" description="Disordered" evidence="1">
    <location>
        <begin position="1"/>
        <end position="41"/>
    </location>
</feature>
<dbReference type="Gene3D" id="3.40.33.10">
    <property type="entry name" value="CAP"/>
    <property type="match status" value="1"/>
</dbReference>
<dbReference type="Pfam" id="PF00188">
    <property type="entry name" value="CAP"/>
    <property type="match status" value="1"/>
</dbReference>
<dbReference type="CDD" id="cd05379">
    <property type="entry name" value="CAP_bacterial"/>
    <property type="match status" value="1"/>
</dbReference>
<dbReference type="InterPro" id="IPR035940">
    <property type="entry name" value="CAP_sf"/>
</dbReference>
<keyword evidence="2" id="KW-0812">Transmembrane</keyword>
<evidence type="ECO:0000259" key="3">
    <source>
        <dbReference type="Pfam" id="PF00188"/>
    </source>
</evidence>
<feature type="compositionally biased region" description="Low complexity" evidence="1">
    <location>
        <begin position="10"/>
        <end position="19"/>
    </location>
</feature>
<keyword evidence="5" id="KW-1185">Reference proteome</keyword>
<proteinExistence type="predicted"/>
<sequence length="383" mass="38602">MGRHRRSDAGRAATGRATGVTQAHGTYAQGRDPGDSYADDRMGIAPYLNPEMYADAYAKAQEYLYATDDDYARATAADTVAFPSDGFSPSDGPRRPGRRKKKKAATPVRTGLLGVSAAVALGTVAVATGAVPGLQNYKLGGGTSSGADKVQAAGSPTNSASQQGGTSGSAEAGDRSGGSGTSRDSGRPAAPAQSASASGSSSPTASASASEAPSASPTKPAATEPTAAPAPTKEPKTTPSTPAPKAPPKTEAPATLSQEAAAEAEVLKLVNEERAKVGCSPVAANSALTGLAESFSKAMADENFFDHTDPSGASPWDRAAKRGITGLGGENIARGQADAAAVMDAWMNSPGHRANILNCDFKTLGVGVHFGAGGPWWTQDFGY</sequence>
<keyword evidence="2" id="KW-0472">Membrane</keyword>
<reference evidence="4" key="2">
    <citation type="submission" date="2020-09" db="EMBL/GenBank/DDBJ databases">
        <authorList>
            <person name="Sun Q."/>
            <person name="Ohkuma M."/>
        </authorList>
    </citation>
    <scope>NUCLEOTIDE SEQUENCE</scope>
    <source>
        <strain evidence="4">JCM 4654</strain>
    </source>
</reference>
<evidence type="ECO:0000313" key="5">
    <source>
        <dbReference type="Proteomes" id="UP000608955"/>
    </source>
</evidence>
<protein>
    <submittedName>
        <fullName evidence="4">Membrane protein</fullName>
    </submittedName>
</protein>
<feature type="region of interest" description="Disordered" evidence="1">
    <location>
        <begin position="144"/>
        <end position="258"/>
    </location>
</feature>
<feature type="compositionally biased region" description="Low complexity" evidence="1">
    <location>
        <begin position="159"/>
        <end position="171"/>
    </location>
</feature>
<dbReference type="EMBL" id="BMVF01000020">
    <property type="protein sequence ID" value="GHD95028.1"/>
    <property type="molecule type" value="Genomic_DNA"/>
</dbReference>
<feature type="transmembrane region" description="Helical" evidence="2">
    <location>
        <begin position="108"/>
        <end position="131"/>
    </location>
</feature>
<feature type="compositionally biased region" description="Low complexity" evidence="1">
    <location>
        <begin position="249"/>
        <end position="258"/>
    </location>
</feature>
<feature type="compositionally biased region" description="Basic residues" evidence="1">
    <location>
        <begin position="95"/>
        <end position="104"/>
    </location>
</feature>
<dbReference type="RefSeq" id="WP_190180832.1">
    <property type="nucleotide sequence ID" value="NZ_BMVF01000020.1"/>
</dbReference>
<keyword evidence="2" id="KW-1133">Transmembrane helix</keyword>
<feature type="compositionally biased region" description="Low complexity" evidence="1">
    <location>
        <begin position="181"/>
        <end position="231"/>
    </location>
</feature>
<name>A0A919CXW3_9ACTN</name>
<comment type="caution">
    <text evidence="4">The sequence shown here is derived from an EMBL/GenBank/DDBJ whole genome shotgun (WGS) entry which is preliminary data.</text>
</comment>
<gene>
    <name evidence="4" type="ORF">GCM10010508_58060</name>
</gene>
<dbReference type="InterPro" id="IPR014044">
    <property type="entry name" value="CAP_dom"/>
</dbReference>
<dbReference type="Proteomes" id="UP000608955">
    <property type="component" value="Unassembled WGS sequence"/>
</dbReference>
<reference evidence="4" key="1">
    <citation type="journal article" date="2014" name="Int. J. Syst. Evol. Microbiol.">
        <title>Complete genome sequence of Corynebacterium casei LMG S-19264T (=DSM 44701T), isolated from a smear-ripened cheese.</title>
        <authorList>
            <consortium name="US DOE Joint Genome Institute (JGI-PGF)"/>
            <person name="Walter F."/>
            <person name="Albersmeier A."/>
            <person name="Kalinowski J."/>
            <person name="Ruckert C."/>
        </authorList>
    </citation>
    <scope>NUCLEOTIDE SEQUENCE</scope>
    <source>
        <strain evidence="4">JCM 4654</strain>
    </source>
</reference>
<dbReference type="SUPFAM" id="SSF55797">
    <property type="entry name" value="PR-1-like"/>
    <property type="match status" value="1"/>
</dbReference>
<feature type="compositionally biased region" description="Basic and acidic residues" evidence="1">
    <location>
        <begin position="32"/>
        <end position="41"/>
    </location>
</feature>